<accession>A0A0F9HKP2</accession>
<gene>
    <name evidence="1" type="ORF">LCGC14_2052170</name>
</gene>
<proteinExistence type="predicted"/>
<sequence>MARRKGRVKDKWREKKWITVNAPVAGLRLDLPSTLLPPENTPACSDIRFIDSYLEKGKGSAAFAGTGSVALNGTVLKLVEFGNDAGSDFLLALTTTKTYELYGGTFTDRSSAAWTGDEDDRFCTVAYNDQLIISNGKDAIREWDTAAANDAALGGVSALRPNWLGIFGERLCFYGVYDTATNYPRRIQWSIAGDATDITG</sequence>
<protein>
    <submittedName>
        <fullName evidence="1">Uncharacterized protein</fullName>
    </submittedName>
</protein>
<reference evidence="1" key="1">
    <citation type="journal article" date="2015" name="Nature">
        <title>Complex archaea that bridge the gap between prokaryotes and eukaryotes.</title>
        <authorList>
            <person name="Spang A."/>
            <person name="Saw J.H."/>
            <person name="Jorgensen S.L."/>
            <person name="Zaremba-Niedzwiedzka K."/>
            <person name="Martijn J."/>
            <person name="Lind A.E."/>
            <person name="van Eijk R."/>
            <person name="Schleper C."/>
            <person name="Guy L."/>
            <person name="Ettema T.J."/>
        </authorList>
    </citation>
    <scope>NUCLEOTIDE SEQUENCE</scope>
</reference>
<feature type="non-terminal residue" evidence="1">
    <location>
        <position position="200"/>
    </location>
</feature>
<name>A0A0F9HKP2_9ZZZZ</name>
<dbReference type="EMBL" id="LAZR01024271">
    <property type="protein sequence ID" value="KKL75712.1"/>
    <property type="molecule type" value="Genomic_DNA"/>
</dbReference>
<organism evidence="1">
    <name type="scientific">marine sediment metagenome</name>
    <dbReference type="NCBI Taxonomy" id="412755"/>
    <lineage>
        <taxon>unclassified sequences</taxon>
        <taxon>metagenomes</taxon>
        <taxon>ecological metagenomes</taxon>
    </lineage>
</organism>
<comment type="caution">
    <text evidence="1">The sequence shown here is derived from an EMBL/GenBank/DDBJ whole genome shotgun (WGS) entry which is preliminary data.</text>
</comment>
<evidence type="ECO:0000313" key="1">
    <source>
        <dbReference type="EMBL" id="KKL75712.1"/>
    </source>
</evidence>
<dbReference type="AlphaFoldDB" id="A0A0F9HKP2"/>